<dbReference type="InterPro" id="IPR005673">
    <property type="entry name" value="ABC_phos-bd_PstS"/>
</dbReference>
<evidence type="ECO:0000256" key="6">
    <source>
        <dbReference type="PIRNR" id="PIRNR002756"/>
    </source>
</evidence>
<reference evidence="8 9" key="1">
    <citation type="journal article" date="2013" name="Genome Announc.">
        <title>Complete genome sequence of the hyperthermophilic sulfate-reducing bacterium Thermodesulfobacterium geofontis OPF15T.</title>
        <authorList>
            <person name="Elkins J.G."/>
            <person name="Hamilton-Brehm S.D."/>
            <person name="Lucas S."/>
            <person name="Han J."/>
            <person name="Lapidus A."/>
            <person name="Cheng J.F."/>
            <person name="Goodwin L.A."/>
            <person name="Pitluck S."/>
            <person name="Peters L."/>
            <person name="Mikhailova N."/>
            <person name="Davenport K.W."/>
            <person name="Detter J.C."/>
            <person name="Han C.S."/>
            <person name="Tapia R."/>
            <person name="Land M.L."/>
            <person name="Hauser L."/>
            <person name="Kyrpides N.C."/>
            <person name="Ivanova N.N."/>
            <person name="Pagani I."/>
            <person name="Bruce D."/>
            <person name="Woyke T."/>
            <person name="Cottingham R.W."/>
        </authorList>
    </citation>
    <scope>NUCLEOTIDE SEQUENCE [LARGE SCALE GENOMIC DNA]</scope>
    <source>
        <strain evidence="8 9">OPF15</strain>
    </source>
</reference>
<evidence type="ECO:0000256" key="2">
    <source>
        <dbReference type="ARBA" id="ARBA00008725"/>
    </source>
</evidence>
<keyword evidence="4 6" id="KW-0813">Transport</keyword>
<gene>
    <name evidence="8" type="ordered locus">TOPB45_0525</name>
</gene>
<dbReference type="InterPro" id="IPR024370">
    <property type="entry name" value="PBP_domain"/>
</dbReference>
<dbReference type="PIRSF" id="PIRSF002756">
    <property type="entry name" value="PstS"/>
    <property type="match status" value="1"/>
</dbReference>
<dbReference type="KEGG" id="top:TOPB45_0525"/>
<proteinExistence type="inferred from homology"/>
<evidence type="ECO:0000256" key="4">
    <source>
        <dbReference type="ARBA" id="ARBA00022448"/>
    </source>
</evidence>
<dbReference type="EMBL" id="CP002829">
    <property type="protein sequence ID" value="AEH22627.1"/>
    <property type="molecule type" value="Genomic_DNA"/>
</dbReference>
<dbReference type="AlphaFoldDB" id="F8C4C5"/>
<sequence>MKKMVWILSFFIIILGIYACKKPSEKIEVKKFLNGAGASFPYPLYANWANEYYKLTGIKINYQSIGSGGGIRQIIEKTVDFGASDMPLKPEEVENKKLLQFPTVIGAVVPVVNLPELKNLYLILDGETLCEIYLGKITKWNDSKIKALNPGVELPDKSITPVYRADASGTTAIFTKYLTEVCKSWKDKVGYGTAVNWPVGIGAKGNEGVANYVKRTPYTIGYVEIVYAFQNKLSYVKLKNLSGNVVEPREENIREAALYGNFDPSKHFYTWLTNTPGKSAWPIVGATYILLSQDKEETNKEVVKFFDWAFKEGDKIAKDLTYTPLPEEIKEKIRNYWKKYKIF</sequence>
<dbReference type="NCBIfam" id="TIGR00975">
    <property type="entry name" value="3a0107s03"/>
    <property type="match status" value="1"/>
</dbReference>
<dbReference type="STRING" id="795359.TOPB45_0525"/>
<comment type="subunit">
    <text evidence="3">The complex is composed of two ATP-binding proteins (PstB), two transmembrane proteins (PstC and PstA) and a solute-binding protein (PstS).</text>
</comment>
<keyword evidence="9" id="KW-1185">Reference proteome</keyword>
<dbReference type="RefSeq" id="WP_013909327.1">
    <property type="nucleotide sequence ID" value="NC_015682.1"/>
</dbReference>
<dbReference type="PANTHER" id="PTHR42996:SF1">
    <property type="entry name" value="PHOSPHATE-BINDING PROTEIN PSTS"/>
    <property type="match status" value="1"/>
</dbReference>
<name>F8C4C5_THEGP</name>
<evidence type="ECO:0000313" key="8">
    <source>
        <dbReference type="EMBL" id="AEH22627.1"/>
    </source>
</evidence>
<comment type="similarity">
    <text evidence="2 6">Belongs to the PstS family.</text>
</comment>
<dbReference type="GO" id="GO:0043190">
    <property type="term" value="C:ATP-binding cassette (ABC) transporter complex"/>
    <property type="evidence" value="ECO:0007669"/>
    <property type="project" value="InterPro"/>
</dbReference>
<feature type="domain" description="PBP" evidence="7">
    <location>
        <begin position="33"/>
        <end position="310"/>
    </location>
</feature>
<protein>
    <recommendedName>
        <fullName evidence="6">Phosphate-binding protein</fullName>
    </recommendedName>
</protein>
<dbReference type="InterPro" id="IPR050962">
    <property type="entry name" value="Phosphate-bind_PstS"/>
</dbReference>
<dbReference type="Gene3D" id="3.40.190.10">
    <property type="entry name" value="Periplasmic binding protein-like II"/>
    <property type="match status" value="2"/>
</dbReference>
<accession>F8C4C5</accession>
<dbReference type="Proteomes" id="UP000006583">
    <property type="component" value="Chromosome"/>
</dbReference>
<dbReference type="GO" id="GO:0042301">
    <property type="term" value="F:phosphate ion binding"/>
    <property type="evidence" value="ECO:0007669"/>
    <property type="project" value="InterPro"/>
</dbReference>
<evidence type="ECO:0000256" key="3">
    <source>
        <dbReference type="ARBA" id="ARBA00011529"/>
    </source>
</evidence>
<dbReference type="OrthoDB" id="9790048at2"/>
<dbReference type="SUPFAM" id="SSF53850">
    <property type="entry name" value="Periplasmic binding protein-like II"/>
    <property type="match status" value="1"/>
</dbReference>
<dbReference type="GO" id="GO:0035435">
    <property type="term" value="P:phosphate ion transmembrane transport"/>
    <property type="evidence" value="ECO:0007669"/>
    <property type="project" value="InterPro"/>
</dbReference>
<organism evidence="8 9">
    <name type="scientific">Thermodesulfobacterium geofontis (strain OPF15)</name>
    <dbReference type="NCBI Taxonomy" id="795359"/>
    <lineage>
        <taxon>Bacteria</taxon>
        <taxon>Pseudomonadati</taxon>
        <taxon>Thermodesulfobacteriota</taxon>
        <taxon>Thermodesulfobacteria</taxon>
        <taxon>Thermodesulfobacteriales</taxon>
        <taxon>Thermodesulfobacteriaceae</taxon>
        <taxon>Thermodesulfobacterium</taxon>
    </lineage>
</organism>
<dbReference type="CDD" id="cd13565">
    <property type="entry name" value="PBP2_PstS"/>
    <property type="match status" value="1"/>
</dbReference>
<evidence type="ECO:0000256" key="1">
    <source>
        <dbReference type="ARBA" id="ARBA00002841"/>
    </source>
</evidence>
<evidence type="ECO:0000256" key="5">
    <source>
        <dbReference type="ARBA" id="ARBA00022592"/>
    </source>
</evidence>
<dbReference type="NCBIfam" id="NF008171">
    <property type="entry name" value="PRK10918.1"/>
    <property type="match status" value="1"/>
</dbReference>
<keyword evidence="5 6" id="KW-0592">Phosphate transport</keyword>
<evidence type="ECO:0000259" key="7">
    <source>
        <dbReference type="Pfam" id="PF12849"/>
    </source>
</evidence>
<dbReference type="PROSITE" id="PS51257">
    <property type="entry name" value="PROKAR_LIPOPROTEIN"/>
    <property type="match status" value="1"/>
</dbReference>
<comment type="function">
    <text evidence="1">Part of the ABC transporter complex PstSACB involved in phosphate import.</text>
</comment>
<dbReference type="PANTHER" id="PTHR42996">
    <property type="entry name" value="PHOSPHATE-BINDING PROTEIN PSTS"/>
    <property type="match status" value="1"/>
</dbReference>
<dbReference type="eggNOG" id="COG0226">
    <property type="taxonomic scope" value="Bacteria"/>
</dbReference>
<dbReference type="Pfam" id="PF12849">
    <property type="entry name" value="PBP_like_2"/>
    <property type="match status" value="1"/>
</dbReference>
<evidence type="ECO:0000313" key="9">
    <source>
        <dbReference type="Proteomes" id="UP000006583"/>
    </source>
</evidence>
<dbReference type="HOGENOM" id="CLU_034528_1_0_0"/>
<dbReference type="PATRIC" id="fig|795359.3.peg.532"/>